<feature type="compositionally biased region" description="Acidic residues" evidence="1">
    <location>
        <begin position="102"/>
        <end position="111"/>
    </location>
</feature>
<gene>
    <name evidence="2" type="ORF">Tco_0857580</name>
</gene>
<feature type="compositionally biased region" description="Basic and acidic residues" evidence="1">
    <location>
        <begin position="112"/>
        <end position="122"/>
    </location>
</feature>
<feature type="region of interest" description="Disordered" evidence="1">
    <location>
        <begin position="40"/>
        <end position="140"/>
    </location>
</feature>
<accession>A0ABQ5B7Q3</accession>
<keyword evidence="3" id="KW-1185">Reference proteome</keyword>
<name>A0ABQ5B7Q3_9ASTR</name>
<sequence>MASSSYLPLNFVFISGKTGLVRGLPKLKFEKDQLCSAMCKRQKSSKKSPQNQSETAHHYHDDEIIHEEDSDEDDSSISSSDDEDSDDEDEGTNVEGEKTQEEATETEDQGNEECKTTSKLRTDLPIQMSSERPETRSLNRTTLSDHAWNTSVPAIHESVQPGFAFGTTGPRESFDELNQFDELEYFCEVSSTKATIEKFRLDQPEVKRSSNDDKFALWESRFGARSDDVLCICILKGIAGTSIKKDGLLLSHKFKEGDFTDKDPKTFEEYVASSRARKNNIRVNSFTNEDGICLSQHQNKLMVGYVKMVVIGFMIPAGSQDPYTTCSYRLLKLKNFKERCIVKLLQEWFEHVSPEVTVQRWQSYKMALSLCLVDDLKDDQRSLWSKYKFKEQAQPKKA</sequence>
<reference evidence="2" key="2">
    <citation type="submission" date="2022-01" db="EMBL/GenBank/DDBJ databases">
        <authorList>
            <person name="Yamashiro T."/>
            <person name="Shiraishi A."/>
            <person name="Satake H."/>
            <person name="Nakayama K."/>
        </authorList>
    </citation>
    <scope>NUCLEOTIDE SEQUENCE</scope>
</reference>
<reference evidence="2" key="1">
    <citation type="journal article" date="2022" name="Int. J. Mol. Sci.">
        <title>Draft Genome of Tanacetum Coccineum: Genomic Comparison of Closely Related Tanacetum-Family Plants.</title>
        <authorList>
            <person name="Yamashiro T."/>
            <person name="Shiraishi A."/>
            <person name="Nakayama K."/>
            <person name="Satake H."/>
        </authorList>
    </citation>
    <scope>NUCLEOTIDE SEQUENCE</scope>
</reference>
<proteinExistence type="predicted"/>
<evidence type="ECO:0000313" key="2">
    <source>
        <dbReference type="EMBL" id="GJT10538.1"/>
    </source>
</evidence>
<dbReference type="EMBL" id="BQNB010012995">
    <property type="protein sequence ID" value="GJT10538.1"/>
    <property type="molecule type" value="Genomic_DNA"/>
</dbReference>
<evidence type="ECO:0000313" key="3">
    <source>
        <dbReference type="Proteomes" id="UP001151760"/>
    </source>
</evidence>
<protein>
    <submittedName>
        <fullName evidence="2">Uncharacterized protein</fullName>
    </submittedName>
</protein>
<feature type="compositionally biased region" description="Acidic residues" evidence="1">
    <location>
        <begin position="64"/>
        <end position="92"/>
    </location>
</feature>
<organism evidence="2 3">
    <name type="scientific">Tanacetum coccineum</name>
    <dbReference type="NCBI Taxonomy" id="301880"/>
    <lineage>
        <taxon>Eukaryota</taxon>
        <taxon>Viridiplantae</taxon>
        <taxon>Streptophyta</taxon>
        <taxon>Embryophyta</taxon>
        <taxon>Tracheophyta</taxon>
        <taxon>Spermatophyta</taxon>
        <taxon>Magnoliopsida</taxon>
        <taxon>eudicotyledons</taxon>
        <taxon>Gunneridae</taxon>
        <taxon>Pentapetalae</taxon>
        <taxon>asterids</taxon>
        <taxon>campanulids</taxon>
        <taxon>Asterales</taxon>
        <taxon>Asteraceae</taxon>
        <taxon>Asteroideae</taxon>
        <taxon>Anthemideae</taxon>
        <taxon>Anthemidinae</taxon>
        <taxon>Tanacetum</taxon>
    </lineage>
</organism>
<comment type="caution">
    <text evidence="2">The sequence shown here is derived from an EMBL/GenBank/DDBJ whole genome shotgun (WGS) entry which is preliminary data.</text>
</comment>
<dbReference type="Proteomes" id="UP001151760">
    <property type="component" value="Unassembled WGS sequence"/>
</dbReference>
<evidence type="ECO:0000256" key="1">
    <source>
        <dbReference type="SAM" id="MobiDB-lite"/>
    </source>
</evidence>